<keyword evidence="8 15" id="KW-0694">RNA-binding</keyword>
<comment type="catalytic activity">
    <reaction evidence="9">
        <text>guanosine(10) in tRNA + S-adenosyl-L-methionine = N(2)-methylguanosine(10) in tRNA + S-adenosyl-L-homocysteine + H(+)</text>
        <dbReference type="Rhea" id="RHEA:43128"/>
        <dbReference type="Rhea" id="RHEA-COMP:10355"/>
        <dbReference type="Rhea" id="RHEA-COMP:10357"/>
        <dbReference type="ChEBI" id="CHEBI:15378"/>
        <dbReference type="ChEBI" id="CHEBI:57856"/>
        <dbReference type="ChEBI" id="CHEBI:59789"/>
        <dbReference type="ChEBI" id="CHEBI:74269"/>
        <dbReference type="ChEBI" id="CHEBI:74481"/>
        <dbReference type="EC" id="2.1.1.214"/>
    </reaction>
    <physiologicalReaction direction="left-to-right" evidence="9">
        <dbReference type="Rhea" id="RHEA:43129"/>
    </physiologicalReaction>
</comment>
<keyword evidence="19" id="KW-1185">Reference proteome</keyword>
<evidence type="ECO:0000313" key="19">
    <source>
        <dbReference type="Proteomes" id="UP000288716"/>
    </source>
</evidence>
<evidence type="ECO:0000256" key="12">
    <source>
        <dbReference type="ARBA" id="ARBA00066937"/>
    </source>
</evidence>
<gene>
    <name evidence="18" type="ORF">B4U80_02565</name>
</gene>
<dbReference type="InterPro" id="IPR059073">
    <property type="entry name" value="TRMT11_N"/>
</dbReference>
<dbReference type="InterPro" id="IPR016691">
    <property type="entry name" value="TRMT11"/>
</dbReference>
<feature type="domain" description="tRNA (guanine(10)-N(2))-methyltransferase TRMT11 N-terminal" evidence="17">
    <location>
        <begin position="6"/>
        <end position="175"/>
    </location>
</feature>
<evidence type="ECO:0000259" key="17">
    <source>
        <dbReference type="Pfam" id="PF25904"/>
    </source>
</evidence>
<dbReference type="Pfam" id="PF25904">
    <property type="entry name" value="Tmrp11_N"/>
    <property type="match status" value="1"/>
</dbReference>
<dbReference type="PROSITE" id="PS51627">
    <property type="entry name" value="SAM_MT_TRM11"/>
    <property type="match status" value="1"/>
</dbReference>
<feature type="domain" description="Ribosomal RNA large subunit methyltransferase K/L-like methyltransferase" evidence="16">
    <location>
        <begin position="186"/>
        <end position="313"/>
    </location>
</feature>
<evidence type="ECO:0000256" key="5">
    <source>
        <dbReference type="ARBA" id="ARBA00022679"/>
    </source>
</evidence>
<dbReference type="PROSITE" id="PS00092">
    <property type="entry name" value="N6_MTASE"/>
    <property type="match status" value="1"/>
</dbReference>
<comment type="caution">
    <text evidence="18">The sequence shown here is derived from an EMBL/GenBank/DDBJ whole genome shotgun (WGS) entry which is preliminary data.</text>
</comment>
<evidence type="ECO:0000256" key="4">
    <source>
        <dbReference type="ARBA" id="ARBA00022603"/>
    </source>
</evidence>
<dbReference type="AlphaFoldDB" id="A0A443SKD8"/>
<sequence>MSEVRQFLIWFAHEHNDFKLAEFEAIASLENVSFKCVNANSENPFILLDSTEDGVRKIASRCVMVKFVVEVWSVADNYIDFINQLINCNYRKLPQYCSKDKSYKINVETFGKKVPFHEQIRKIEKLEILDFKGSFDLRNPLNVFNLIEFYGLDANNIPNEPYLIFFGRWICDGQRNLINELTLKNRKFISNTSMDPMMSLLMANIAKIKAEDFVIDPFVGSGSILVAAAKFGAFVLGADIDYLLMYGRSKPTRSGALIREADESIYFNLKQYNLQSQYIDVLVADSSLPIWRETCKFDAIITDPPYGIREASSKIGSEKKYKIPDHLCEGHVPAKIRYNFSDIMKDLLAFAALHLKVGGRLVFWIPFPKGSLNPIHYTDPSHPCLTLVSKCQQILSKNSSRILICMEKVKEPNRIGEE</sequence>
<comment type="subcellular location">
    <subcellularLocation>
        <location evidence="1">Cytoplasm</location>
    </subcellularLocation>
</comment>
<organism evidence="18 19">
    <name type="scientific">Leptotrombidium deliense</name>
    <dbReference type="NCBI Taxonomy" id="299467"/>
    <lineage>
        <taxon>Eukaryota</taxon>
        <taxon>Metazoa</taxon>
        <taxon>Ecdysozoa</taxon>
        <taxon>Arthropoda</taxon>
        <taxon>Chelicerata</taxon>
        <taxon>Arachnida</taxon>
        <taxon>Acari</taxon>
        <taxon>Acariformes</taxon>
        <taxon>Trombidiformes</taxon>
        <taxon>Prostigmata</taxon>
        <taxon>Anystina</taxon>
        <taxon>Parasitengona</taxon>
        <taxon>Trombiculoidea</taxon>
        <taxon>Trombiculidae</taxon>
        <taxon>Leptotrombidium</taxon>
    </lineage>
</organism>
<evidence type="ECO:0000256" key="11">
    <source>
        <dbReference type="ARBA" id="ARBA00065434"/>
    </source>
</evidence>
<dbReference type="CDD" id="cd02440">
    <property type="entry name" value="AdoMet_MTases"/>
    <property type="match status" value="1"/>
</dbReference>
<keyword evidence="2" id="KW-0963">Cytoplasm</keyword>
<dbReference type="InterPro" id="IPR029063">
    <property type="entry name" value="SAM-dependent_MTases_sf"/>
</dbReference>
<dbReference type="SUPFAM" id="SSF53335">
    <property type="entry name" value="S-adenosyl-L-methionine-dependent methyltransferases"/>
    <property type="match status" value="1"/>
</dbReference>
<dbReference type="PIRSF" id="PIRSF017259">
    <property type="entry name" value="tRNA_mtfrase_TRM11"/>
    <property type="match status" value="1"/>
</dbReference>
<comment type="subunit">
    <text evidence="11">Part of the heterodimeric TRMT11-TRM112 methyltransferase complex; this complex forms an active tRNA methyltransferase, where TRMT112 acts as an activator of the catalytic subunit TRMT11.</text>
</comment>
<dbReference type="PRINTS" id="PR00507">
    <property type="entry name" value="N12N6MTFRASE"/>
</dbReference>
<accession>A0A443SKD8</accession>
<dbReference type="GO" id="GO:0000049">
    <property type="term" value="F:tRNA binding"/>
    <property type="evidence" value="ECO:0007669"/>
    <property type="project" value="UniProtKB-UniRule"/>
</dbReference>
<evidence type="ECO:0000256" key="10">
    <source>
        <dbReference type="ARBA" id="ARBA00056270"/>
    </source>
</evidence>
<keyword evidence="5 15" id="KW-0808">Transferase</keyword>
<keyword evidence="7 15" id="KW-0819">tRNA processing</keyword>
<proteinExistence type="inferred from homology"/>
<evidence type="ECO:0000256" key="8">
    <source>
        <dbReference type="ARBA" id="ARBA00022884"/>
    </source>
</evidence>
<evidence type="ECO:0000256" key="2">
    <source>
        <dbReference type="ARBA" id="ARBA00022490"/>
    </source>
</evidence>
<dbReference type="EMBL" id="NCKV01001639">
    <property type="protein sequence ID" value="RWS27990.1"/>
    <property type="molecule type" value="Genomic_DNA"/>
</dbReference>
<evidence type="ECO:0000256" key="1">
    <source>
        <dbReference type="ARBA" id="ARBA00004496"/>
    </source>
</evidence>
<reference evidence="18 19" key="1">
    <citation type="journal article" date="2018" name="Gigascience">
        <title>Genomes of trombidid mites reveal novel predicted allergens and laterally-transferred genes associated with secondary metabolism.</title>
        <authorList>
            <person name="Dong X."/>
            <person name="Chaisiri K."/>
            <person name="Xia D."/>
            <person name="Armstrong S.D."/>
            <person name="Fang Y."/>
            <person name="Donnelly M.J."/>
            <person name="Kadowaki T."/>
            <person name="McGarry J.W."/>
            <person name="Darby A.C."/>
            <person name="Makepeace B.L."/>
        </authorList>
    </citation>
    <scope>NUCLEOTIDE SEQUENCE [LARGE SCALE GENOMIC DNA]</scope>
    <source>
        <strain evidence="18">UoL-UT</strain>
    </source>
</reference>
<dbReference type="InterPro" id="IPR000241">
    <property type="entry name" value="RlmKL-like_Mtase"/>
</dbReference>
<name>A0A443SKD8_9ACAR</name>
<dbReference type="STRING" id="299467.A0A443SKD8"/>
<evidence type="ECO:0000256" key="6">
    <source>
        <dbReference type="ARBA" id="ARBA00022691"/>
    </source>
</evidence>
<dbReference type="EC" id="2.1.1.214" evidence="12"/>
<evidence type="ECO:0000313" key="18">
    <source>
        <dbReference type="EMBL" id="RWS27990.1"/>
    </source>
</evidence>
<dbReference type="Pfam" id="PF01170">
    <property type="entry name" value="UPF0020"/>
    <property type="match status" value="1"/>
</dbReference>
<evidence type="ECO:0000259" key="16">
    <source>
        <dbReference type="Pfam" id="PF01170"/>
    </source>
</evidence>
<dbReference type="GO" id="GO:0032259">
    <property type="term" value="P:methylation"/>
    <property type="evidence" value="ECO:0007669"/>
    <property type="project" value="UniProtKB-UniRule"/>
</dbReference>
<keyword evidence="4 15" id="KW-0489">Methyltransferase</keyword>
<dbReference type="PANTHER" id="PTHR13370:SF3">
    <property type="entry name" value="TRNA (GUANINE(10)-N2)-METHYLTRANSFERASE HOMOLOG"/>
    <property type="match status" value="1"/>
</dbReference>
<dbReference type="InterPro" id="IPR002052">
    <property type="entry name" value="DNA_methylase_N6_adenine_CS"/>
</dbReference>
<dbReference type="Proteomes" id="UP000288716">
    <property type="component" value="Unassembled WGS sequence"/>
</dbReference>
<evidence type="ECO:0000256" key="15">
    <source>
        <dbReference type="PROSITE-ProRule" id="PRU00959"/>
    </source>
</evidence>
<dbReference type="GO" id="GO:0043527">
    <property type="term" value="C:tRNA methyltransferase complex"/>
    <property type="evidence" value="ECO:0007669"/>
    <property type="project" value="UniProtKB-ARBA"/>
</dbReference>
<dbReference type="VEuPathDB" id="VectorBase:LDEU004049"/>
<dbReference type="GO" id="GO:0160102">
    <property type="term" value="F:tRNA (guanine(10)-N2)-methyltransferase activity"/>
    <property type="evidence" value="ECO:0007669"/>
    <property type="project" value="UniProtKB-EC"/>
</dbReference>
<comment type="similarity">
    <text evidence="15">Belongs to the class I-like SAM-binding methyltransferase superfamily. TRM11 methyltransferase family.</text>
</comment>
<evidence type="ECO:0000256" key="3">
    <source>
        <dbReference type="ARBA" id="ARBA00022555"/>
    </source>
</evidence>
<dbReference type="PANTHER" id="PTHR13370">
    <property type="entry name" value="RNA METHYLASE-RELATED"/>
    <property type="match status" value="1"/>
</dbReference>
<evidence type="ECO:0000256" key="14">
    <source>
        <dbReference type="ARBA" id="ARBA00075308"/>
    </source>
</evidence>
<protein>
    <recommendedName>
        <fullName evidence="13">tRNA (guanine(10)-N(2))-methyltransferase TRMT11</fullName>
        <ecNumber evidence="12">2.1.1.214</ecNumber>
    </recommendedName>
    <alternativeName>
        <fullName evidence="14">tRNA methyltransferase 11 homolog</fullName>
    </alternativeName>
</protein>
<dbReference type="GO" id="GO:0005737">
    <property type="term" value="C:cytoplasm"/>
    <property type="evidence" value="ECO:0007669"/>
    <property type="project" value="UniProtKB-SubCell"/>
</dbReference>
<dbReference type="Gene3D" id="3.40.50.150">
    <property type="entry name" value="Vaccinia Virus protein VP39"/>
    <property type="match status" value="1"/>
</dbReference>
<evidence type="ECO:0000256" key="7">
    <source>
        <dbReference type="ARBA" id="ARBA00022694"/>
    </source>
</evidence>
<dbReference type="GO" id="GO:0008033">
    <property type="term" value="P:tRNA processing"/>
    <property type="evidence" value="ECO:0007669"/>
    <property type="project" value="UniProtKB-UniRule"/>
</dbReference>
<keyword evidence="3 15" id="KW-0820">tRNA-binding</keyword>
<keyword evidence="6 15" id="KW-0949">S-adenosyl-L-methionine</keyword>
<evidence type="ECO:0000256" key="9">
    <source>
        <dbReference type="ARBA" id="ARBA00050985"/>
    </source>
</evidence>
<comment type="function">
    <text evidence="10">Catalytic subunit of the TRMT11-TRM112 methyltransferase complex, that specifically mediates the S-adenosyl-L-methionine-dependent N(2)-methylation of guanosine nucleotide at position 10 (m2G10) in tRNAs. This is one of the major tRNA (guanine-N(2))-methyltransferases.</text>
</comment>
<evidence type="ECO:0000256" key="13">
    <source>
        <dbReference type="ARBA" id="ARBA00067484"/>
    </source>
</evidence>
<dbReference type="OrthoDB" id="296065at2759"/>